<name>A0A1V3G816_9BACL</name>
<dbReference type="InterPro" id="IPR000182">
    <property type="entry name" value="GNAT_dom"/>
</dbReference>
<feature type="domain" description="N-acetyltransferase" evidence="1">
    <location>
        <begin position="10"/>
        <end position="178"/>
    </location>
</feature>
<comment type="caution">
    <text evidence="2">The sequence shown here is derived from an EMBL/GenBank/DDBJ whole genome shotgun (WGS) entry which is preliminary data.</text>
</comment>
<dbReference type="PROSITE" id="PS51186">
    <property type="entry name" value="GNAT"/>
    <property type="match status" value="1"/>
</dbReference>
<dbReference type="PANTHER" id="PTHR43441:SF12">
    <property type="entry name" value="RIBOSOMAL N-ACETYLTRANSFERASE YDAF-RELATED"/>
    <property type="match status" value="1"/>
</dbReference>
<dbReference type="AlphaFoldDB" id="A0A1V3G816"/>
<dbReference type="GO" id="GO:1990189">
    <property type="term" value="F:protein N-terminal-serine acetyltransferase activity"/>
    <property type="evidence" value="ECO:0007669"/>
    <property type="project" value="TreeGrafter"/>
</dbReference>
<proteinExistence type="predicted"/>
<dbReference type="Proteomes" id="UP000188597">
    <property type="component" value="Unassembled WGS sequence"/>
</dbReference>
<evidence type="ECO:0000259" key="1">
    <source>
        <dbReference type="PROSITE" id="PS51186"/>
    </source>
</evidence>
<sequence>MFLYKIDENIALRSLNVNDADELFNLTFESKDYLKEWLGWLDYTNQVEDTREFIQATLKGFIETGGYPKSAAILYQGKIAGTIGFNEINKLHKIGVLGYWLGKDFQGNGIMTKACEAFIEYGFNELNLNRIEIRAAEENRKSRAIPERLGFTEEGKIRQAEWLYDHYVDHVIYGLLADEWAKNKQVNTQHTKQPS</sequence>
<dbReference type="RefSeq" id="WP_077362459.1">
    <property type="nucleotide sequence ID" value="NZ_MQMF01000002.1"/>
</dbReference>
<dbReference type="GO" id="GO:0008999">
    <property type="term" value="F:protein-N-terminal-alanine acetyltransferase activity"/>
    <property type="evidence" value="ECO:0007669"/>
    <property type="project" value="TreeGrafter"/>
</dbReference>
<dbReference type="InterPro" id="IPR016181">
    <property type="entry name" value="Acyl_CoA_acyltransferase"/>
</dbReference>
<dbReference type="Gene3D" id="3.40.630.30">
    <property type="match status" value="1"/>
</dbReference>
<protein>
    <submittedName>
        <fullName evidence="2">GNAT family N-acetyltransferase</fullName>
    </submittedName>
</protein>
<dbReference type="PANTHER" id="PTHR43441">
    <property type="entry name" value="RIBOSOMAL-PROTEIN-SERINE ACETYLTRANSFERASE"/>
    <property type="match status" value="1"/>
</dbReference>
<gene>
    <name evidence="2" type="ORF">UN64_10600</name>
</gene>
<evidence type="ECO:0000313" key="3">
    <source>
        <dbReference type="Proteomes" id="UP000188597"/>
    </source>
</evidence>
<dbReference type="EMBL" id="MQMF01000002">
    <property type="protein sequence ID" value="OOE12522.1"/>
    <property type="molecule type" value="Genomic_DNA"/>
</dbReference>
<evidence type="ECO:0000313" key="2">
    <source>
        <dbReference type="EMBL" id="OOE12522.1"/>
    </source>
</evidence>
<dbReference type="OrthoDB" id="9784707at2"/>
<keyword evidence="2" id="KW-0808">Transferase</keyword>
<organism evidence="2 3">
    <name type="scientific">Fictibacillus arsenicus</name>
    <dbReference type="NCBI Taxonomy" id="255247"/>
    <lineage>
        <taxon>Bacteria</taxon>
        <taxon>Bacillati</taxon>
        <taxon>Bacillota</taxon>
        <taxon>Bacilli</taxon>
        <taxon>Bacillales</taxon>
        <taxon>Fictibacillaceae</taxon>
        <taxon>Fictibacillus</taxon>
    </lineage>
</organism>
<dbReference type="InterPro" id="IPR051908">
    <property type="entry name" value="Ribosomal_N-acetyltransferase"/>
</dbReference>
<dbReference type="GO" id="GO:0005737">
    <property type="term" value="C:cytoplasm"/>
    <property type="evidence" value="ECO:0007669"/>
    <property type="project" value="TreeGrafter"/>
</dbReference>
<accession>A0A1V3G816</accession>
<dbReference type="SUPFAM" id="SSF55729">
    <property type="entry name" value="Acyl-CoA N-acyltransferases (Nat)"/>
    <property type="match status" value="1"/>
</dbReference>
<dbReference type="Pfam" id="PF13302">
    <property type="entry name" value="Acetyltransf_3"/>
    <property type="match status" value="1"/>
</dbReference>
<reference evidence="2 3" key="1">
    <citation type="submission" date="2016-11" db="EMBL/GenBank/DDBJ databases">
        <authorList>
            <person name="Jaros S."/>
            <person name="Januszkiewicz K."/>
            <person name="Wedrychowicz H."/>
        </authorList>
    </citation>
    <scope>NUCLEOTIDE SEQUENCE [LARGE SCALE GENOMIC DNA]</scope>
    <source>
        <strain evidence="2 3">Con a/3</strain>
    </source>
</reference>